<accession>A0ABU2HA80</accession>
<dbReference type="PANTHER" id="PTHR34473">
    <property type="entry name" value="UPF0699 TRANSMEMBRANE PROTEIN YDBS"/>
    <property type="match status" value="1"/>
</dbReference>
<keyword evidence="1" id="KW-1133">Transmembrane helix</keyword>
<evidence type="ECO:0000259" key="2">
    <source>
        <dbReference type="Pfam" id="PF03703"/>
    </source>
</evidence>
<dbReference type="Pfam" id="PF03703">
    <property type="entry name" value="bPH_2"/>
    <property type="match status" value="2"/>
</dbReference>
<keyword evidence="4" id="KW-1185">Reference proteome</keyword>
<dbReference type="PIRSF" id="PIRSF026631">
    <property type="entry name" value="UCP026631"/>
    <property type="match status" value="1"/>
</dbReference>
<feature type="transmembrane region" description="Helical" evidence="1">
    <location>
        <begin position="182"/>
        <end position="207"/>
    </location>
</feature>
<protein>
    <submittedName>
        <fullName evidence="3">PH domain-containing protein</fullName>
    </submittedName>
</protein>
<organism evidence="3 4">
    <name type="scientific">Lipingzhangella rawalii</name>
    <dbReference type="NCBI Taxonomy" id="2055835"/>
    <lineage>
        <taxon>Bacteria</taxon>
        <taxon>Bacillati</taxon>
        <taxon>Actinomycetota</taxon>
        <taxon>Actinomycetes</taxon>
        <taxon>Streptosporangiales</taxon>
        <taxon>Nocardiopsidaceae</taxon>
        <taxon>Lipingzhangella</taxon>
    </lineage>
</organism>
<feature type="domain" description="YdbS-like PH" evidence="2">
    <location>
        <begin position="76"/>
        <end position="153"/>
    </location>
</feature>
<dbReference type="InterPro" id="IPR005182">
    <property type="entry name" value="YdbS-like_PH"/>
</dbReference>
<dbReference type="PANTHER" id="PTHR34473:SF2">
    <property type="entry name" value="UPF0699 TRANSMEMBRANE PROTEIN YDBT"/>
    <property type="match status" value="1"/>
</dbReference>
<keyword evidence="1" id="KW-0472">Membrane</keyword>
<gene>
    <name evidence="3" type="ORF">RIF23_16640</name>
</gene>
<feature type="transmembrane region" description="Helical" evidence="1">
    <location>
        <begin position="52"/>
        <end position="74"/>
    </location>
</feature>
<evidence type="ECO:0000313" key="4">
    <source>
        <dbReference type="Proteomes" id="UP001250214"/>
    </source>
</evidence>
<comment type="caution">
    <text evidence="3">The sequence shown here is derived from an EMBL/GenBank/DDBJ whole genome shotgun (WGS) entry which is preliminary data.</text>
</comment>
<name>A0ABU2HA80_9ACTN</name>
<keyword evidence="1" id="KW-0812">Transmembrane</keyword>
<evidence type="ECO:0000256" key="1">
    <source>
        <dbReference type="SAM" id="Phobius"/>
    </source>
</evidence>
<feature type="transmembrane region" description="Helical" evidence="1">
    <location>
        <begin position="213"/>
        <end position="230"/>
    </location>
</feature>
<dbReference type="EMBL" id="JAVLVT010000008">
    <property type="protein sequence ID" value="MDS1271922.1"/>
    <property type="molecule type" value="Genomic_DNA"/>
</dbReference>
<feature type="domain" description="YdbS-like PH" evidence="2">
    <location>
        <begin position="340"/>
        <end position="409"/>
    </location>
</feature>
<proteinExistence type="predicted"/>
<dbReference type="InterPro" id="IPR014529">
    <property type="entry name" value="UCP026631"/>
</dbReference>
<dbReference type="RefSeq" id="WP_310913478.1">
    <property type="nucleotide sequence ID" value="NZ_JAVLVT010000008.1"/>
</dbReference>
<reference evidence="4" key="1">
    <citation type="submission" date="2023-07" db="EMBL/GenBank/DDBJ databases">
        <title>Novel species in the genus Lipingzhangella isolated from Sambhar Salt Lake.</title>
        <authorList>
            <person name="Jiya N."/>
            <person name="Kajale S."/>
            <person name="Sharma A."/>
        </authorList>
    </citation>
    <scope>NUCLEOTIDE SEQUENCE [LARGE SCALE GENOMIC DNA]</scope>
    <source>
        <strain evidence="4">LS1_29</strain>
    </source>
</reference>
<evidence type="ECO:0000313" key="3">
    <source>
        <dbReference type="EMBL" id="MDS1271922.1"/>
    </source>
</evidence>
<sequence length="445" mass="47951">MPGPPAERGGGEPGPEGPHQLHWLTVPLRVLLVTTVMFAVVGVLLLELEPDLGPVLTMAVTLLFIGATGAVCLADWWTHTYELSGDHLLLRRGLVHHVEREVPLSRLQTVDTVCPLLVRVLGLAEVRIELAGGDRSEVRLAYLSRYEADRLRSALIAHAAGLPGGTPPPEDRPLFVLGTPMLLTALVAQLPVLVAFGGLLVLAVVGLAFREPAVLGAVIPLALGLIRGFLGPLLRYGGFRAAVAPDGLRLRFGLVQRRDQTVPPGRVHAVRVVEPLLWQLLGLARLDANIAGHVGERQMDSATLLPVVPRRLAFELTHHLLPGVDPGRAQLVPARGLRGRTAELGVTETALVARSGVLCRTAVIVAHSAVQSIRLASGPVERWLGRVSLVVETVPGPVRLHAPARGVREGWRVLARVSSGVDRGRMRGHGPERWVTRTDRWPVRN</sequence>
<dbReference type="Proteomes" id="UP001250214">
    <property type="component" value="Unassembled WGS sequence"/>
</dbReference>
<feature type="transmembrane region" description="Helical" evidence="1">
    <location>
        <begin position="26"/>
        <end position="46"/>
    </location>
</feature>